<protein>
    <submittedName>
        <fullName evidence="1">Uncharacterized protein</fullName>
    </submittedName>
</protein>
<dbReference type="EMBL" id="GBRH01248425">
    <property type="protein sequence ID" value="JAD49470.1"/>
    <property type="molecule type" value="Transcribed_RNA"/>
</dbReference>
<accession>A0A0A9AKJ4</accession>
<evidence type="ECO:0000313" key="1">
    <source>
        <dbReference type="EMBL" id="JAD49470.1"/>
    </source>
</evidence>
<proteinExistence type="predicted"/>
<sequence length="13" mass="1523">MILCKTKSKMILN</sequence>
<reference evidence="1" key="2">
    <citation type="journal article" date="2015" name="Data Brief">
        <title>Shoot transcriptome of the giant reed, Arundo donax.</title>
        <authorList>
            <person name="Barrero R.A."/>
            <person name="Guerrero F.D."/>
            <person name="Moolhuijzen P."/>
            <person name="Goolsby J.A."/>
            <person name="Tidwell J."/>
            <person name="Bellgard S.E."/>
            <person name="Bellgard M.I."/>
        </authorList>
    </citation>
    <scope>NUCLEOTIDE SEQUENCE</scope>
    <source>
        <tissue evidence="1">Shoot tissue taken approximately 20 cm above the soil surface</tissue>
    </source>
</reference>
<name>A0A0A9AKJ4_ARUDO</name>
<reference evidence="1" key="1">
    <citation type="submission" date="2014-09" db="EMBL/GenBank/DDBJ databases">
        <authorList>
            <person name="Magalhaes I.L.F."/>
            <person name="Oliveira U."/>
            <person name="Santos F.R."/>
            <person name="Vidigal T.H.D.A."/>
            <person name="Brescovit A.D."/>
            <person name="Santos A.J."/>
        </authorList>
    </citation>
    <scope>NUCLEOTIDE SEQUENCE</scope>
    <source>
        <tissue evidence="1">Shoot tissue taken approximately 20 cm above the soil surface</tissue>
    </source>
</reference>
<organism evidence="1">
    <name type="scientific">Arundo donax</name>
    <name type="common">Giant reed</name>
    <name type="synonym">Donax arundinaceus</name>
    <dbReference type="NCBI Taxonomy" id="35708"/>
    <lineage>
        <taxon>Eukaryota</taxon>
        <taxon>Viridiplantae</taxon>
        <taxon>Streptophyta</taxon>
        <taxon>Embryophyta</taxon>
        <taxon>Tracheophyta</taxon>
        <taxon>Spermatophyta</taxon>
        <taxon>Magnoliopsida</taxon>
        <taxon>Liliopsida</taxon>
        <taxon>Poales</taxon>
        <taxon>Poaceae</taxon>
        <taxon>PACMAD clade</taxon>
        <taxon>Arundinoideae</taxon>
        <taxon>Arundineae</taxon>
        <taxon>Arundo</taxon>
    </lineage>
</organism>